<evidence type="ECO:0000313" key="2">
    <source>
        <dbReference type="Proteomes" id="UP000789366"/>
    </source>
</evidence>
<gene>
    <name evidence="1" type="ORF">SPELUC_LOCUS17613</name>
</gene>
<accession>A0ACA9RJH3</accession>
<protein>
    <submittedName>
        <fullName evidence="1">1763_t:CDS:1</fullName>
    </submittedName>
</protein>
<reference evidence="1" key="1">
    <citation type="submission" date="2021-06" db="EMBL/GenBank/DDBJ databases">
        <authorList>
            <person name="Kallberg Y."/>
            <person name="Tangrot J."/>
            <person name="Rosling A."/>
        </authorList>
    </citation>
    <scope>NUCLEOTIDE SEQUENCE</scope>
    <source>
        <strain evidence="1">28 12/20/2015</strain>
    </source>
</reference>
<dbReference type="EMBL" id="CAJVPW010073936">
    <property type="protein sequence ID" value="CAG8795756.1"/>
    <property type="molecule type" value="Genomic_DNA"/>
</dbReference>
<sequence>MSSLSLKQSSRFITVINKDVPSEINEGISSVIPEEFQRSVEPPLPESYRGSQELPSKDLMDHLIQLFFTRNYGARTPLIHRPTFIKMLNGKNNKPSILLLNSMMALASLLSGDPRTRSDPEKPETSGDIFFERALSLVDDFLDRA</sequence>
<organism evidence="1 2">
    <name type="scientific">Cetraspora pellucida</name>
    <dbReference type="NCBI Taxonomy" id="1433469"/>
    <lineage>
        <taxon>Eukaryota</taxon>
        <taxon>Fungi</taxon>
        <taxon>Fungi incertae sedis</taxon>
        <taxon>Mucoromycota</taxon>
        <taxon>Glomeromycotina</taxon>
        <taxon>Glomeromycetes</taxon>
        <taxon>Diversisporales</taxon>
        <taxon>Gigasporaceae</taxon>
        <taxon>Cetraspora</taxon>
    </lineage>
</organism>
<keyword evidence="2" id="KW-1185">Reference proteome</keyword>
<name>A0ACA9RJH3_9GLOM</name>
<feature type="non-terminal residue" evidence="1">
    <location>
        <position position="145"/>
    </location>
</feature>
<proteinExistence type="predicted"/>
<evidence type="ECO:0000313" key="1">
    <source>
        <dbReference type="EMBL" id="CAG8795756.1"/>
    </source>
</evidence>
<comment type="caution">
    <text evidence="1">The sequence shown here is derived from an EMBL/GenBank/DDBJ whole genome shotgun (WGS) entry which is preliminary data.</text>
</comment>
<dbReference type="Proteomes" id="UP000789366">
    <property type="component" value="Unassembled WGS sequence"/>
</dbReference>